<dbReference type="InterPro" id="IPR050508">
    <property type="entry name" value="Methyltransf_Superfamily"/>
</dbReference>
<evidence type="ECO:0000259" key="1">
    <source>
        <dbReference type="Pfam" id="PF08241"/>
    </source>
</evidence>
<name>A0A5S4GWH9_9ACTN</name>
<feature type="domain" description="Methyltransferase type 11" evidence="1">
    <location>
        <begin position="50"/>
        <end position="140"/>
    </location>
</feature>
<dbReference type="AlphaFoldDB" id="A0A5S4GWH9"/>
<gene>
    <name evidence="2" type="ORF">ETD85_08235</name>
</gene>
<dbReference type="SUPFAM" id="SSF53335">
    <property type="entry name" value="S-adenosyl-L-methionine-dependent methyltransferases"/>
    <property type="match status" value="1"/>
</dbReference>
<dbReference type="InterPro" id="IPR013216">
    <property type="entry name" value="Methyltransf_11"/>
</dbReference>
<dbReference type="GO" id="GO:0008757">
    <property type="term" value="F:S-adenosylmethionine-dependent methyltransferase activity"/>
    <property type="evidence" value="ECO:0007669"/>
    <property type="project" value="InterPro"/>
</dbReference>
<evidence type="ECO:0000313" key="3">
    <source>
        <dbReference type="Proteomes" id="UP000306628"/>
    </source>
</evidence>
<keyword evidence="3" id="KW-1185">Reference proteome</keyword>
<keyword evidence="2" id="KW-0808">Transferase</keyword>
<dbReference type="PANTHER" id="PTHR42912">
    <property type="entry name" value="METHYLTRANSFERASE"/>
    <property type="match status" value="1"/>
</dbReference>
<protein>
    <submittedName>
        <fullName evidence="2">Methyltransferase domain-containing protein</fullName>
    </submittedName>
</protein>
<proteinExistence type="predicted"/>
<dbReference type="OrthoDB" id="3636702at2"/>
<dbReference type="InterPro" id="IPR029063">
    <property type="entry name" value="SAM-dependent_MTases_sf"/>
</dbReference>
<accession>A0A5S4GWH9</accession>
<dbReference type="Pfam" id="PF08241">
    <property type="entry name" value="Methyltransf_11"/>
    <property type="match status" value="1"/>
</dbReference>
<evidence type="ECO:0000313" key="2">
    <source>
        <dbReference type="EMBL" id="TMR37323.1"/>
    </source>
</evidence>
<keyword evidence="2" id="KW-0489">Methyltransferase</keyword>
<reference evidence="2 3" key="1">
    <citation type="submission" date="2019-05" db="EMBL/GenBank/DDBJ databases">
        <title>Draft genome sequence of Nonomuraea zeae DSM 100528.</title>
        <authorList>
            <person name="Saricaoglu S."/>
            <person name="Isik K."/>
        </authorList>
    </citation>
    <scope>NUCLEOTIDE SEQUENCE [LARGE SCALE GENOMIC DNA]</scope>
    <source>
        <strain evidence="2 3">DSM 100528</strain>
    </source>
</reference>
<dbReference type="EMBL" id="VCKX01000017">
    <property type="protein sequence ID" value="TMR37323.1"/>
    <property type="molecule type" value="Genomic_DNA"/>
</dbReference>
<organism evidence="2 3">
    <name type="scientific">Nonomuraea zeae</name>
    <dbReference type="NCBI Taxonomy" id="1642303"/>
    <lineage>
        <taxon>Bacteria</taxon>
        <taxon>Bacillati</taxon>
        <taxon>Actinomycetota</taxon>
        <taxon>Actinomycetes</taxon>
        <taxon>Streptosporangiales</taxon>
        <taxon>Streptosporangiaceae</taxon>
        <taxon>Nonomuraea</taxon>
    </lineage>
</organism>
<dbReference type="Proteomes" id="UP000306628">
    <property type="component" value="Unassembled WGS sequence"/>
</dbReference>
<dbReference type="CDD" id="cd02440">
    <property type="entry name" value="AdoMet_MTases"/>
    <property type="match status" value="1"/>
</dbReference>
<dbReference type="Gene3D" id="3.40.50.150">
    <property type="entry name" value="Vaccinia Virus protein VP39"/>
    <property type="match status" value="1"/>
</dbReference>
<dbReference type="GO" id="GO:0032259">
    <property type="term" value="P:methylation"/>
    <property type="evidence" value="ECO:0007669"/>
    <property type="project" value="UniProtKB-KW"/>
</dbReference>
<comment type="caution">
    <text evidence="2">The sequence shown here is derived from an EMBL/GenBank/DDBJ whole genome shotgun (WGS) entry which is preliminary data.</text>
</comment>
<sequence>MSTLSRKVSCMSTHTELIKLLDIADAIPSAVMLRARSYELLRLRPGDSAVDVGCGAGRAVAELYDRKVAAVGVDVSEEMIAVAQQRWPDADFRIGNAYSLPLGDHEVTGYRADKVFHELNDAIRALAEANRVLAPGGRTVLIGQDWDTFVIDSEQPDLTRTIVHARAELTPNPRAARSYRNLLLGSGFREVEVEVHVGVFTDKTMLGMVTGIAEAVHAAGIITREQYDAWTAEQIRRAEQNRLFLALPLFVGSATRG</sequence>